<reference evidence="2 3" key="1">
    <citation type="journal article" date="2012" name="Proc. Natl. Acad. Sci. U.S.A.">
        <title>Comparative genomics of Ceriporiopsis subvermispora and Phanerochaete chrysosporium provide insight into selective ligninolysis.</title>
        <authorList>
            <person name="Fernandez-Fueyo E."/>
            <person name="Ruiz-Duenas F.J."/>
            <person name="Ferreira P."/>
            <person name="Floudas D."/>
            <person name="Hibbett D.S."/>
            <person name="Canessa P."/>
            <person name="Larrondo L.F."/>
            <person name="James T.Y."/>
            <person name="Seelenfreund D."/>
            <person name="Lobos S."/>
            <person name="Polanco R."/>
            <person name="Tello M."/>
            <person name="Honda Y."/>
            <person name="Watanabe T."/>
            <person name="Watanabe T."/>
            <person name="Ryu J.S."/>
            <person name="Kubicek C.P."/>
            <person name="Schmoll M."/>
            <person name="Gaskell J."/>
            <person name="Hammel K.E."/>
            <person name="St John F.J."/>
            <person name="Vanden Wymelenberg A."/>
            <person name="Sabat G."/>
            <person name="Splinter BonDurant S."/>
            <person name="Syed K."/>
            <person name="Yadav J.S."/>
            <person name="Doddapaneni H."/>
            <person name="Subramanian V."/>
            <person name="Lavin J.L."/>
            <person name="Oguiza J.A."/>
            <person name="Perez G."/>
            <person name="Pisabarro A.G."/>
            <person name="Ramirez L."/>
            <person name="Santoyo F."/>
            <person name="Master E."/>
            <person name="Coutinho P.M."/>
            <person name="Henrissat B."/>
            <person name="Lombard V."/>
            <person name="Magnuson J.K."/>
            <person name="Kuees U."/>
            <person name="Hori C."/>
            <person name="Igarashi K."/>
            <person name="Samejima M."/>
            <person name="Held B.W."/>
            <person name="Barry K.W."/>
            <person name="LaButti K.M."/>
            <person name="Lapidus A."/>
            <person name="Lindquist E.A."/>
            <person name="Lucas S.M."/>
            <person name="Riley R."/>
            <person name="Salamov A.A."/>
            <person name="Hoffmeister D."/>
            <person name="Schwenk D."/>
            <person name="Hadar Y."/>
            <person name="Yarden O."/>
            <person name="de Vries R.P."/>
            <person name="Wiebenga A."/>
            <person name="Stenlid J."/>
            <person name="Eastwood D."/>
            <person name="Grigoriev I.V."/>
            <person name="Berka R.M."/>
            <person name="Blanchette R.A."/>
            <person name="Kersten P."/>
            <person name="Martinez A.T."/>
            <person name="Vicuna R."/>
            <person name="Cullen D."/>
        </authorList>
    </citation>
    <scope>NUCLEOTIDE SEQUENCE [LARGE SCALE GENOMIC DNA]</scope>
    <source>
        <strain evidence="2 3">B</strain>
    </source>
</reference>
<dbReference type="HOGENOM" id="CLU_1825621_0_0_1"/>
<proteinExistence type="predicted"/>
<sequence>MEDVCYFLVGKLEGTRERMKFIFPTYPCLQPSDTVAFRVSLAKYIETLRSSVLHPKGTPTNSSRSRSKGEIVDATAETAWWWKDVIVRKSLLEKCCGERFEKLMLALSTHVLLNEVLKSESHGQLPSDRPVGPSPLFCVSS</sequence>
<evidence type="ECO:0000313" key="2">
    <source>
        <dbReference type="EMBL" id="EMD38994.1"/>
    </source>
</evidence>
<evidence type="ECO:0000313" key="3">
    <source>
        <dbReference type="Proteomes" id="UP000016930"/>
    </source>
</evidence>
<feature type="domain" description="HAUS augmin-like complex subunit 6 N-terminal" evidence="1">
    <location>
        <begin position="84"/>
        <end position="123"/>
    </location>
</feature>
<name>M2PQY7_CERS8</name>
<evidence type="ECO:0000259" key="1">
    <source>
        <dbReference type="Pfam" id="PF14661"/>
    </source>
</evidence>
<dbReference type="Proteomes" id="UP000016930">
    <property type="component" value="Unassembled WGS sequence"/>
</dbReference>
<accession>M2PQY7</accession>
<protein>
    <recommendedName>
        <fullName evidence="1">HAUS augmin-like complex subunit 6 N-terminal domain-containing protein</fullName>
    </recommendedName>
</protein>
<dbReference type="EMBL" id="KB445794">
    <property type="protein sequence ID" value="EMD38994.1"/>
    <property type="molecule type" value="Genomic_DNA"/>
</dbReference>
<organism evidence="2 3">
    <name type="scientific">Ceriporiopsis subvermispora (strain B)</name>
    <name type="common">White-rot fungus</name>
    <name type="synonym">Gelatoporia subvermispora</name>
    <dbReference type="NCBI Taxonomy" id="914234"/>
    <lineage>
        <taxon>Eukaryota</taxon>
        <taxon>Fungi</taxon>
        <taxon>Dikarya</taxon>
        <taxon>Basidiomycota</taxon>
        <taxon>Agaricomycotina</taxon>
        <taxon>Agaricomycetes</taxon>
        <taxon>Polyporales</taxon>
        <taxon>Gelatoporiaceae</taxon>
        <taxon>Gelatoporia</taxon>
    </lineage>
</organism>
<dbReference type="InterPro" id="IPR028163">
    <property type="entry name" value="HAUS_6_N"/>
</dbReference>
<dbReference type="OrthoDB" id="5575722at2759"/>
<keyword evidence="3" id="KW-1185">Reference proteome</keyword>
<dbReference type="Pfam" id="PF14661">
    <property type="entry name" value="HAUS6_N"/>
    <property type="match status" value="1"/>
</dbReference>
<dbReference type="AlphaFoldDB" id="M2PQY7"/>
<gene>
    <name evidence="2" type="ORF">CERSUDRAFT_47577</name>
</gene>